<evidence type="ECO:0000259" key="1">
    <source>
        <dbReference type="PROSITE" id="PS51725"/>
    </source>
</evidence>
<dbReference type="EMBL" id="KV878241">
    <property type="protein sequence ID" value="OJZ87009.1"/>
    <property type="molecule type" value="Genomic_DNA"/>
</dbReference>
<dbReference type="Pfam" id="PF03992">
    <property type="entry name" value="ABM"/>
    <property type="match status" value="1"/>
</dbReference>
<dbReference type="VEuPathDB" id="FungiDB:ASPFODRAFT_60939"/>
<feature type="domain" description="ABM" evidence="1">
    <location>
        <begin position="4"/>
        <end position="103"/>
    </location>
</feature>
<dbReference type="InterPro" id="IPR011008">
    <property type="entry name" value="Dimeric_a/b-barrel"/>
</dbReference>
<dbReference type="Proteomes" id="UP000184063">
    <property type="component" value="Unassembled WGS sequence"/>
</dbReference>
<evidence type="ECO:0000313" key="3">
    <source>
        <dbReference type="Proteomes" id="UP000184063"/>
    </source>
</evidence>
<gene>
    <name evidence="2" type="ORF">ASPFODRAFT_60939</name>
</gene>
<sequence>MAEVQLIATLRPAPGKETEVCAPYLVRHLLCDTARLVEQAEPSCLAFLLTEHHRVDGTLEFRVIERWANINALEHHHSRPWLRQMYSTFLEKQLLDSPEQIEMLTVIAGFAVR</sequence>
<organism evidence="2 3">
    <name type="scientific">Aspergillus luchuensis (strain CBS 106.47)</name>
    <dbReference type="NCBI Taxonomy" id="1137211"/>
    <lineage>
        <taxon>Eukaryota</taxon>
        <taxon>Fungi</taxon>
        <taxon>Dikarya</taxon>
        <taxon>Ascomycota</taxon>
        <taxon>Pezizomycotina</taxon>
        <taxon>Eurotiomycetes</taxon>
        <taxon>Eurotiomycetidae</taxon>
        <taxon>Eurotiales</taxon>
        <taxon>Aspergillaceae</taxon>
        <taxon>Aspergillus</taxon>
        <taxon>Aspergillus subgen. Circumdati</taxon>
    </lineage>
</organism>
<dbReference type="InterPro" id="IPR007138">
    <property type="entry name" value="ABM_dom"/>
</dbReference>
<dbReference type="Gene3D" id="3.30.70.100">
    <property type="match status" value="1"/>
</dbReference>
<dbReference type="PROSITE" id="PS51725">
    <property type="entry name" value="ABM"/>
    <property type="match status" value="1"/>
</dbReference>
<name>A0A1M3TJL8_ASPLC</name>
<dbReference type="OrthoDB" id="10011777at2759"/>
<evidence type="ECO:0000313" key="2">
    <source>
        <dbReference type="EMBL" id="OJZ87009.1"/>
    </source>
</evidence>
<accession>A0A1M3TJL8</accession>
<dbReference type="AlphaFoldDB" id="A0A1M3TJL8"/>
<protein>
    <recommendedName>
        <fullName evidence="1">ABM domain-containing protein</fullName>
    </recommendedName>
</protein>
<proteinExistence type="predicted"/>
<dbReference type="SUPFAM" id="SSF54909">
    <property type="entry name" value="Dimeric alpha+beta barrel"/>
    <property type="match status" value="1"/>
</dbReference>
<reference evidence="3" key="1">
    <citation type="journal article" date="2017" name="Genome Biol.">
        <title>Comparative genomics reveals high biological diversity and specific adaptations in the industrially and medically important fungal genus Aspergillus.</title>
        <authorList>
            <person name="de Vries R.P."/>
            <person name="Riley R."/>
            <person name="Wiebenga A."/>
            <person name="Aguilar-Osorio G."/>
            <person name="Amillis S."/>
            <person name="Uchima C.A."/>
            <person name="Anderluh G."/>
            <person name="Asadollahi M."/>
            <person name="Askin M."/>
            <person name="Barry K."/>
            <person name="Battaglia E."/>
            <person name="Bayram O."/>
            <person name="Benocci T."/>
            <person name="Braus-Stromeyer S.A."/>
            <person name="Caldana C."/>
            <person name="Canovas D."/>
            <person name="Cerqueira G.C."/>
            <person name="Chen F."/>
            <person name="Chen W."/>
            <person name="Choi C."/>
            <person name="Clum A."/>
            <person name="Dos Santos R.A."/>
            <person name="Damasio A.R."/>
            <person name="Diallinas G."/>
            <person name="Emri T."/>
            <person name="Fekete E."/>
            <person name="Flipphi M."/>
            <person name="Freyberg S."/>
            <person name="Gallo A."/>
            <person name="Gournas C."/>
            <person name="Habgood R."/>
            <person name="Hainaut M."/>
            <person name="Harispe M.L."/>
            <person name="Henrissat B."/>
            <person name="Hilden K.S."/>
            <person name="Hope R."/>
            <person name="Hossain A."/>
            <person name="Karabika E."/>
            <person name="Karaffa L."/>
            <person name="Karanyi Z."/>
            <person name="Krasevec N."/>
            <person name="Kuo A."/>
            <person name="Kusch H."/>
            <person name="LaButti K."/>
            <person name="Lagendijk E.L."/>
            <person name="Lapidus A."/>
            <person name="Levasseur A."/>
            <person name="Lindquist E."/>
            <person name="Lipzen A."/>
            <person name="Logrieco A.F."/>
            <person name="MacCabe A."/>
            <person name="Maekelae M.R."/>
            <person name="Malavazi I."/>
            <person name="Melin P."/>
            <person name="Meyer V."/>
            <person name="Mielnichuk N."/>
            <person name="Miskei M."/>
            <person name="Molnar A.P."/>
            <person name="Mule G."/>
            <person name="Ngan C.Y."/>
            <person name="Orejas M."/>
            <person name="Orosz E."/>
            <person name="Ouedraogo J.P."/>
            <person name="Overkamp K.M."/>
            <person name="Park H.-S."/>
            <person name="Perrone G."/>
            <person name="Piumi F."/>
            <person name="Punt P.J."/>
            <person name="Ram A.F."/>
            <person name="Ramon A."/>
            <person name="Rauscher S."/>
            <person name="Record E."/>
            <person name="Riano-Pachon D.M."/>
            <person name="Robert V."/>
            <person name="Roehrig J."/>
            <person name="Ruller R."/>
            <person name="Salamov A."/>
            <person name="Salih N.S."/>
            <person name="Samson R.A."/>
            <person name="Sandor E."/>
            <person name="Sanguinetti M."/>
            <person name="Schuetze T."/>
            <person name="Sepcic K."/>
            <person name="Shelest E."/>
            <person name="Sherlock G."/>
            <person name="Sophianopoulou V."/>
            <person name="Squina F.M."/>
            <person name="Sun H."/>
            <person name="Susca A."/>
            <person name="Todd R.B."/>
            <person name="Tsang A."/>
            <person name="Unkles S.E."/>
            <person name="van de Wiele N."/>
            <person name="van Rossen-Uffink D."/>
            <person name="Oliveira J.V."/>
            <person name="Vesth T.C."/>
            <person name="Visser J."/>
            <person name="Yu J.-H."/>
            <person name="Zhou M."/>
            <person name="Andersen M.R."/>
            <person name="Archer D.B."/>
            <person name="Baker S.E."/>
            <person name="Benoit I."/>
            <person name="Brakhage A.A."/>
            <person name="Braus G.H."/>
            <person name="Fischer R."/>
            <person name="Frisvad J.C."/>
            <person name="Goldman G.H."/>
            <person name="Houbraken J."/>
            <person name="Oakley B."/>
            <person name="Pocsi I."/>
            <person name="Scazzocchio C."/>
            <person name="Seiboth B."/>
            <person name="vanKuyk P.A."/>
            <person name="Wortman J."/>
            <person name="Dyer P.S."/>
            <person name="Grigoriev I.V."/>
        </authorList>
    </citation>
    <scope>NUCLEOTIDE SEQUENCE [LARGE SCALE GENOMIC DNA]</scope>
    <source>
        <strain evidence="3">CBS 106.47</strain>
    </source>
</reference>